<comment type="caution">
    <text evidence="1">The sequence shown here is derived from an EMBL/GenBank/DDBJ whole genome shotgun (WGS) entry which is preliminary data.</text>
</comment>
<dbReference type="STRING" id="157652.A0A371FL25"/>
<organism evidence="1 2">
    <name type="scientific">Mucuna pruriens</name>
    <name type="common">Velvet bean</name>
    <name type="synonym">Dolichos pruriens</name>
    <dbReference type="NCBI Taxonomy" id="157652"/>
    <lineage>
        <taxon>Eukaryota</taxon>
        <taxon>Viridiplantae</taxon>
        <taxon>Streptophyta</taxon>
        <taxon>Embryophyta</taxon>
        <taxon>Tracheophyta</taxon>
        <taxon>Spermatophyta</taxon>
        <taxon>Magnoliopsida</taxon>
        <taxon>eudicotyledons</taxon>
        <taxon>Gunneridae</taxon>
        <taxon>Pentapetalae</taxon>
        <taxon>rosids</taxon>
        <taxon>fabids</taxon>
        <taxon>Fabales</taxon>
        <taxon>Fabaceae</taxon>
        <taxon>Papilionoideae</taxon>
        <taxon>50 kb inversion clade</taxon>
        <taxon>NPAAA clade</taxon>
        <taxon>indigoferoid/millettioid clade</taxon>
        <taxon>Phaseoleae</taxon>
        <taxon>Mucuna</taxon>
    </lineage>
</organism>
<dbReference type="OrthoDB" id="1926761at2759"/>
<reference evidence="1" key="1">
    <citation type="submission" date="2018-05" db="EMBL/GenBank/DDBJ databases">
        <title>Draft genome of Mucuna pruriens seed.</title>
        <authorList>
            <person name="Nnadi N.E."/>
            <person name="Vos R."/>
            <person name="Hasami M.H."/>
            <person name="Devisetty U.K."/>
            <person name="Aguiy J.C."/>
        </authorList>
    </citation>
    <scope>NUCLEOTIDE SEQUENCE [LARGE SCALE GENOMIC DNA]</scope>
    <source>
        <strain evidence="1">JCA_2017</strain>
    </source>
</reference>
<accession>A0A371FL25</accession>
<evidence type="ECO:0000313" key="2">
    <source>
        <dbReference type="Proteomes" id="UP000257109"/>
    </source>
</evidence>
<dbReference type="Proteomes" id="UP000257109">
    <property type="component" value="Unassembled WGS sequence"/>
</dbReference>
<keyword evidence="2" id="KW-1185">Reference proteome</keyword>
<dbReference type="EMBL" id="QJKJ01008731">
    <property type="protein sequence ID" value="RDX78833.1"/>
    <property type="molecule type" value="Genomic_DNA"/>
</dbReference>
<evidence type="ECO:0000313" key="1">
    <source>
        <dbReference type="EMBL" id="RDX78833.1"/>
    </source>
</evidence>
<proteinExistence type="predicted"/>
<feature type="non-terminal residue" evidence="1">
    <location>
        <position position="1"/>
    </location>
</feature>
<dbReference type="AlphaFoldDB" id="A0A371FL25"/>
<sequence>MNIFLWRVGSKLGMMLKVNKLTSIHSRGQYTRFCDEVDLYKRLVPHIMETCTKYGISKDSIQTHERGKSLVIVDGGKEKQQHLMLGMRWHWETRFVSITKEDR</sequence>
<name>A0A371FL25_MUCPR</name>
<gene>
    <name evidence="1" type="ORF">CR513_40836</name>
</gene>
<protein>
    <submittedName>
        <fullName evidence="1">Uncharacterized protein</fullName>
    </submittedName>
</protein>